<keyword evidence="3" id="KW-0378">Hydrolase</keyword>
<dbReference type="SUPFAM" id="SSF102712">
    <property type="entry name" value="JAB1/MPN domain"/>
    <property type="match status" value="1"/>
</dbReference>
<dbReference type="PROSITE" id="PS50249">
    <property type="entry name" value="MPN"/>
    <property type="match status" value="1"/>
</dbReference>
<dbReference type="SUPFAM" id="SSF47781">
    <property type="entry name" value="RuvA domain 2-like"/>
    <property type="match status" value="1"/>
</dbReference>
<keyword evidence="1" id="KW-0645">Protease</keyword>
<sequence>MSDSFTVHDLPLDERPRERMVREGADKISAQELLAVLLGRGVAGQSVMNIARDLMKQFKTLEAIVNASLEDLQQIKGLGPAKALQLKASLEIARRVIKVERKKERKKNNSEAVAMANQIAEIVRKKMRDWNREHFFVISFDNRNRVASTDPVTVGTLNSSLVHPRETFEIAISHHAASIAVAHNHPSGDPHPSEADFAVTQRLAEAGTLMGIGLLDHVIVTKTDHFSFRTEGLLK</sequence>
<dbReference type="InterPro" id="IPR010994">
    <property type="entry name" value="RuvA_2-like"/>
</dbReference>
<dbReference type="CDD" id="cd08071">
    <property type="entry name" value="MPN_DUF2466"/>
    <property type="match status" value="1"/>
</dbReference>
<dbReference type="InterPro" id="IPR020891">
    <property type="entry name" value="UPF0758_CS"/>
</dbReference>
<dbReference type="NCBIfam" id="NF000642">
    <property type="entry name" value="PRK00024.1"/>
    <property type="match status" value="1"/>
</dbReference>
<dbReference type="PROSITE" id="PS01302">
    <property type="entry name" value="UPF0758"/>
    <property type="match status" value="1"/>
</dbReference>
<evidence type="ECO:0000259" key="7">
    <source>
        <dbReference type="PROSITE" id="PS50249"/>
    </source>
</evidence>
<protein>
    <recommendedName>
        <fullName evidence="7">MPN domain-containing protein</fullName>
    </recommendedName>
</protein>
<dbReference type="GO" id="GO:0046872">
    <property type="term" value="F:metal ion binding"/>
    <property type="evidence" value="ECO:0007669"/>
    <property type="project" value="UniProtKB-KW"/>
</dbReference>
<evidence type="ECO:0000313" key="9">
    <source>
        <dbReference type="Proteomes" id="UP000177528"/>
    </source>
</evidence>
<evidence type="ECO:0000256" key="4">
    <source>
        <dbReference type="ARBA" id="ARBA00022833"/>
    </source>
</evidence>
<organism evidence="8 9">
    <name type="scientific">Candidatus Andersenbacteria bacterium RIFCSPHIGHO2_12_FULL_45_11</name>
    <dbReference type="NCBI Taxonomy" id="1797281"/>
    <lineage>
        <taxon>Bacteria</taxon>
        <taxon>Candidatus Anderseniibacteriota</taxon>
    </lineage>
</organism>
<keyword evidence="4" id="KW-0862">Zinc</keyword>
<proteinExistence type="inferred from homology"/>
<accession>A0A1G1X3T7</accession>
<evidence type="ECO:0000313" key="8">
    <source>
        <dbReference type="EMBL" id="OGY34685.1"/>
    </source>
</evidence>
<dbReference type="PANTHER" id="PTHR30471">
    <property type="entry name" value="DNA REPAIR PROTEIN RADC"/>
    <property type="match status" value="1"/>
</dbReference>
<dbReference type="Gene3D" id="1.10.150.20">
    <property type="entry name" value="5' to 3' exonuclease, C-terminal subdomain"/>
    <property type="match status" value="1"/>
</dbReference>
<dbReference type="Proteomes" id="UP000177528">
    <property type="component" value="Unassembled WGS sequence"/>
</dbReference>
<evidence type="ECO:0000256" key="6">
    <source>
        <dbReference type="RuleBase" id="RU003797"/>
    </source>
</evidence>
<keyword evidence="5" id="KW-0482">Metalloprotease</keyword>
<dbReference type="GO" id="GO:0008237">
    <property type="term" value="F:metallopeptidase activity"/>
    <property type="evidence" value="ECO:0007669"/>
    <property type="project" value="UniProtKB-KW"/>
</dbReference>
<gene>
    <name evidence="8" type="ORF">A3D99_05095</name>
</gene>
<evidence type="ECO:0000256" key="5">
    <source>
        <dbReference type="ARBA" id="ARBA00023049"/>
    </source>
</evidence>
<name>A0A1G1X3T7_9BACT</name>
<comment type="caution">
    <text evidence="8">The sequence shown here is derived from an EMBL/GenBank/DDBJ whole genome shotgun (WGS) entry which is preliminary data.</text>
</comment>
<comment type="similarity">
    <text evidence="6">Belongs to the UPF0758 family.</text>
</comment>
<evidence type="ECO:0000256" key="1">
    <source>
        <dbReference type="ARBA" id="ARBA00022670"/>
    </source>
</evidence>
<evidence type="ECO:0000256" key="2">
    <source>
        <dbReference type="ARBA" id="ARBA00022723"/>
    </source>
</evidence>
<dbReference type="EMBL" id="MHHR01000011">
    <property type="protein sequence ID" value="OGY34685.1"/>
    <property type="molecule type" value="Genomic_DNA"/>
</dbReference>
<dbReference type="AlphaFoldDB" id="A0A1G1X3T7"/>
<keyword evidence="2" id="KW-0479">Metal-binding</keyword>
<dbReference type="InterPro" id="IPR046778">
    <property type="entry name" value="UPF0758_N"/>
</dbReference>
<dbReference type="InterPro" id="IPR037518">
    <property type="entry name" value="MPN"/>
</dbReference>
<dbReference type="NCBIfam" id="TIGR00608">
    <property type="entry name" value="radc"/>
    <property type="match status" value="1"/>
</dbReference>
<dbReference type="InterPro" id="IPR001405">
    <property type="entry name" value="UPF0758"/>
</dbReference>
<dbReference type="Pfam" id="PF20582">
    <property type="entry name" value="UPF0758_N"/>
    <property type="match status" value="1"/>
</dbReference>
<dbReference type="PANTHER" id="PTHR30471:SF3">
    <property type="entry name" value="UPF0758 PROTEIN YEES-RELATED"/>
    <property type="match status" value="1"/>
</dbReference>
<dbReference type="Pfam" id="PF04002">
    <property type="entry name" value="RadC"/>
    <property type="match status" value="1"/>
</dbReference>
<evidence type="ECO:0000256" key="3">
    <source>
        <dbReference type="ARBA" id="ARBA00022801"/>
    </source>
</evidence>
<dbReference type="Gene3D" id="3.40.140.10">
    <property type="entry name" value="Cytidine Deaminase, domain 2"/>
    <property type="match status" value="1"/>
</dbReference>
<reference evidence="8 9" key="1">
    <citation type="journal article" date="2016" name="Nat. Commun.">
        <title>Thousands of microbial genomes shed light on interconnected biogeochemical processes in an aquifer system.</title>
        <authorList>
            <person name="Anantharaman K."/>
            <person name="Brown C.T."/>
            <person name="Hug L.A."/>
            <person name="Sharon I."/>
            <person name="Castelle C.J."/>
            <person name="Probst A.J."/>
            <person name="Thomas B.C."/>
            <person name="Singh A."/>
            <person name="Wilkins M.J."/>
            <person name="Karaoz U."/>
            <person name="Brodie E.L."/>
            <person name="Williams K.H."/>
            <person name="Hubbard S.S."/>
            <person name="Banfield J.F."/>
        </authorList>
    </citation>
    <scope>NUCLEOTIDE SEQUENCE [LARGE SCALE GENOMIC DNA]</scope>
</reference>
<dbReference type="GO" id="GO:0006508">
    <property type="term" value="P:proteolysis"/>
    <property type="evidence" value="ECO:0007669"/>
    <property type="project" value="UniProtKB-KW"/>
</dbReference>
<feature type="domain" description="MPN" evidence="7">
    <location>
        <begin position="112"/>
        <end position="234"/>
    </location>
</feature>
<dbReference type="InterPro" id="IPR025657">
    <property type="entry name" value="RadC_JAB"/>
</dbReference>